<organism evidence="2">
    <name type="scientific">hydrothermal vent metagenome</name>
    <dbReference type="NCBI Taxonomy" id="652676"/>
    <lineage>
        <taxon>unclassified sequences</taxon>
        <taxon>metagenomes</taxon>
        <taxon>ecological metagenomes</taxon>
    </lineage>
</organism>
<feature type="domain" description="Tc1-like transposase DDE" evidence="1">
    <location>
        <begin position="2"/>
        <end position="90"/>
    </location>
</feature>
<dbReference type="EMBL" id="UOFO01000037">
    <property type="protein sequence ID" value="VAW84269.1"/>
    <property type="molecule type" value="Genomic_DNA"/>
</dbReference>
<evidence type="ECO:0000259" key="1">
    <source>
        <dbReference type="Pfam" id="PF13358"/>
    </source>
</evidence>
<gene>
    <name evidence="2" type="ORF">MNBD_GAMMA16-562</name>
</gene>
<accession>A0A3B0ZDD7</accession>
<dbReference type="SUPFAM" id="SSF53098">
    <property type="entry name" value="Ribonuclease H-like"/>
    <property type="match status" value="1"/>
</dbReference>
<dbReference type="GO" id="GO:0003676">
    <property type="term" value="F:nucleic acid binding"/>
    <property type="evidence" value="ECO:0007669"/>
    <property type="project" value="InterPro"/>
</dbReference>
<evidence type="ECO:0000313" key="2">
    <source>
        <dbReference type="EMBL" id="VAW84269.1"/>
    </source>
</evidence>
<dbReference type="InterPro" id="IPR038717">
    <property type="entry name" value="Tc1-like_DDE_dom"/>
</dbReference>
<dbReference type="InterPro" id="IPR012337">
    <property type="entry name" value="RNaseH-like_sf"/>
</dbReference>
<sequence>MDESVNAQSTLDLLTQIEKKHKKSEKIYIICDNAQYYRSRLVNEYLENSKIELIFLPPYAPNLNLIERYWKFFKKKVTYNKYYEDFDEFKNSCASFFENIKNYEIELRSLLTENFQITGNSC</sequence>
<name>A0A3B0ZDD7_9ZZZZ</name>
<proteinExistence type="predicted"/>
<reference evidence="2" key="1">
    <citation type="submission" date="2018-06" db="EMBL/GenBank/DDBJ databases">
        <authorList>
            <person name="Zhirakovskaya E."/>
        </authorList>
    </citation>
    <scope>NUCLEOTIDE SEQUENCE</scope>
</reference>
<protein>
    <recommendedName>
        <fullName evidence="1">Tc1-like transposase DDE domain-containing protein</fullName>
    </recommendedName>
</protein>
<dbReference type="Gene3D" id="3.30.420.10">
    <property type="entry name" value="Ribonuclease H-like superfamily/Ribonuclease H"/>
    <property type="match status" value="1"/>
</dbReference>
<dbReference type="Pfam" id="PF13358">
    <property type="entry name" value="DDE_3"/>
    <property type="match status" value="1"/>
</dbReference>
<dbReference type="InterPro" id="IPR036397">
    <property type="entry name" value="RNaseH_sf"/>
</dbReference>
<dbReference type="AlphaFoldDB" id="A0A3B0ZDD7"/>